<dbReference type="Pfam" id="PF18135">
    <property type="entry name" value="Type_ISP_C"/>
    <property type="match status" value="1"/>
</dbReference>
<dbReference type="GO" id="GO:0032259">
    <property type="term" value="P:methylation"/>
    <property type="evidence" value="ECO:0007669"/>
    <property type="project" value="UniProtKB-KW"/>
</dbReference>
<comment type="similarity">
    <text evidence="1">Belongs to the N(4)/N(6)-methyltransferase family.</text>
</comment>
<keyword evidence="4" id="KW-0808">Transferase</keyword>
<evidence type="ECO:0000256" key="3">
    <source>
        <dbReference type="ARBA" id="ARBA00022603"/>
    </source>
</evidence>
<dbReference type="AlphaFoldDB" id="A0A0B2BZ64"/>
<dbReference type="InterPro" id="IPR029063">
    <property type="entry name" value="SAM-dependent_MTases_sf"/>
</dbReference>
<accession>A0A0B2BZ64</accession>
<evidence type="ECO:0000313" key="8">
    <source>
        <dbReference type="EMBL" id="KHL24991.1"/>
    </source>
</evidence>
<reference evidence="8 9" key="1">
    <citation type="submission" date="2014-11" db="EMBL/GenBank/DDBJ databases">
        <title>Draft genome sequence of Kirrobacter mercurialis.</title>
        <authorList>
            <person name="Coil D.A."/>
            <person name="Eisen J.A."/>
        </authorList>
    </citation>
    <scope>NUCLEOTIDE SEQUENCE [LARGE SCALE GENOMIC DNA]</scope>
    <source>
        <strain evidence="8 9">Coronado</strain>
    </source>
</reference>
<evidence type="ECO:0000259" key="6">
    <source>
        <dbReference type="Pfam" id="PF02384"/>
    </source>
</evidence>
<evidence type="ECO:0000313" key="9">
    <source>
        <dbReference type="Proteomes" id="UP000030988"/>
    </source>
</evidence>
<dbReference type="GO" id="GO:0003677">
    <property type="term" value="F:DNA binding"/>
    <property type="evidence" value="ECO:0007669"/>
    <property type="project" value="InterPro"/>
</dbReference>
<dbReference type="REBASE" id="133331">
    <property type="entry name" value="PmeCORF14215P"/>
</dbReference>
<keyword evidence="8" id="KW-0378">Hydrolase</keyword>
<keyword evidence="3" id="KW-0489">Methyltransferase</keyword>
<dbReference type="GO" id="GO:0008170">
    <property type="term" value="F:N-methyltransferase activity"/>
    <property type="evidence" value="ECO:0007669"/>
    <property type="project" value="InterPro"/>
</dbReference>
<dbReference type="OrthoDB" id="5194627at2"/>
<dbReference type="Gene3D" id="3.40.50.150">
    <property type="entry name" value="Vaccinia Virus protein VP39"/>
    <property type="match status" value="1"/>
</dbReference>
<dbReference type="EC" id="2.1.1.72" evidence="2"/>
<evidence type="ECO:0000256" key="5">
    <source>
        <dbReference type="ARBA" id="ARBA00047942"/>
    </source>
</evidence>
<organism evidence="8 9">
    <name type="scientific">Croceibacterium mercuriale</name>
    <dbReference type="NCBI Taxonomy" id="1572751"/>
    <lineage>
        <taxon>Bacteria</taxon>
        <taxon>Pseudomonadati</taxon>
        <taxon>Pseudomonadota</taxon>
        <taxon>Alphaproteobacteria</taxon>
        <taxon>Sphingomonadales</taxon>
        <taxon>Erythrobacteraceae</taxon>
        <taxon>Croceibacterium</taxon>
    </lineage>
</organism>
<feature type="domain" description="DNA methylase adenine-specific" evidence="6">
    <location>
        <begin position="340"/>
        <end position="454"/>
    </location>
</feature>
<dbReference type="PANTHER" id="PTHR33841">
    <property type="entry name" value="DNA METHYLTRANSFERASE YEEA-RELATED"/>
    <property type="match status" value="1"/>
</dbReference>
<comment type="catalytic activity">
    <reaction evidence="5">
        <text>a 2'-deoxyadenosine in DNA + S-adenosyl-L-methionine = an N(6)-methyl-2'-deoxyadenosine in DNA + S-adenosyl-L-homocysteine + H(+)</text>
        <dbReference type="Rhea" id="RHEA:15197"/>
        <dbReference type="Rhea" id="RHEA-COMP:12418"/>
        <dbReference type="Rhea" id="RHEA-COMP:12419"/>
        <dbReference type="ChEBI" id="CHEBI:15378"/>
        <dbReference type="ChEBI" id="CHEBI:57856"/>
        <dbReference type="ChEBI" id="CHEBI:59789"/>
        <dbReference type="ChEBI" id="CHEBI:90615"/>
        <dbReference type="ChEBI" id="CHEBI:90616"/>
        <dbReference type="EC" id="2.1.1.72"/>
    </reaction>
</comment>
<feature type="domain" description="Type ISP restriction-modification enzyme LLaBIII C-terminal specificity" evidence="7">
    <location>
        <begin position="760"/>
        <end position="1132"/>
    </location>
</feature>
<dbReference type="GO" id="GO:0009007">
    <property type="term" value="F:site-specific DNA-methyltransferase (adenine-specific) activity"/>
    <property type="evidence" value="ECO:0007669"/>
    <property type="project" value="UniProtKB-EC"/>
</dbReference>
<dbReference type="Proteomes" id="UP000030988">
    <property type="component" value="Unassembled WGS sequence"/>
</dbReference>
<evidence type="ECO:0000256" key="2">
    <source>
        <dbReference type="ARBA" id="ARBA00011900"/>
    </source>
</evidence>
<sequence>MKPELITAIAAYCDDTRKLESLPTTTETTYYPDIKVLLAALLRGERLPFDVRTGTSEARQAGRDMPDFILGDSTLFVGVYGEVKKPNVTLEDLAASTEQNDQIGRYLAQTGVVLISNVRGFGLLTCKIGYHRDPAVPVPPTQRSLEKQVDLWSASPRGRAPVNEADVERLVDIITVAVTDHAAIAAPADLAKILARQARDAKDAIPHNLQPIRPLLDDYRQALGLAFDIDDEKGARFFRSSLVQAIFYSLFAAWVLWDREAEADATFDIAAAEANLPIAFLASLLHDIRHPTRMRHLGLEGHLQRAITTFGRIDRDHFRSRMVFPTIDDDGDALAAITYFYEPFLEAFDPKLRDELGVWYTPPEIVRYQVRRVHQLLKTDLGRARGLADPEVVVLDPCCGTGAYLLEVARCIADQLRAEGDEDTIGLELAKAFEQRVIGFEILTAPFAIAQLQLYLLLDQLGARPAEDRRLAVFLTNALSGWRDEGNVKLNFPEMRDEFDASQRVKRDARIIVVIGNPPYDRFTGAAQAEEAELVAHYKGIELVPDKNKKGEIKIDAFGCPKMKQRGDSLLYREYGVRKQLLDDLYIRFVRMAEERIGGSADYGIVSFISNSSFLTGRSHPLMRHSMLGSFDRVWIDNLNGDKYRTGKIIPSGVPGAGTRDDSVFSTAADPRGIQPGTAVATWLKLVGHRSSTSTTDVQYRDFWGAAARKRGELLAAIGVGLSETPAPPYEAVHPTRETRWRLAPRVLEGGYEAWPALDELFPVTFQGVNHNRGVEGTVVDGEATTLKTRMREYIEAPTFAAAAKINPLLAPEDVDGKPAISGYEPETIWTALHAAGFDERKVKPFLTFPLDTRSIYYDTGTKLLNRSRPEFGMNLAANEFLLTVPEPRKETETRPVFSTILANLHVHERGSVVFPRETTSDDLLGDRDANIAEHVWRSISAAFGLTGRRRDQAARDLVGKLFRVVFAMLYAPAYQAEHKSALASDWAHVPIPRKAKLFDCVVEAGDKVTRLLDTSVDVTALVEEILGIETTRALGPLKRADGSQVRPTDLKVTITYWGGGKGRWTPRAPTIGETPSATIAGLWGEMTGDLYINDEAFFANVPEAVWSYQLGGYPVLKKWLGYRQASRRNDRPLSDSDRRWFRSMIQRIAALLAIGTTLDELYQECIVDAFTSSDLGIER</sequence>
<dbReference type="SUPFAM" id="SSF53335">
    <property type="entry name" value="S-adenosyl-L-methionine-dependent methyltransferases"/>
    <property type="match status" value="1"/>
</dbReference>
<dbReference type="InterPro" id="IPR041635">
    <property type="entry name" value="Type_ISP_LLaBIII_C"/>
</dbReference>
<gene>
    <name evidence="8" type="ORF">PK98_14215</name>
</gene>
<protein>
    <recommendedName>
        <fullName evidence="2">site-specific DNA-methyltransferase (adenine-specific)</fullName>
        <ecNumber evidence="2">2.1.1.72</ecNumber>
    </recommendedName>
</protein>
<keyword evidence="8" id="KW-0547">Nucleotide-binding</keyword>
<evidence type="ECO:0000256" key="1">
    <source>
        <dbReference type="ARBA" id="ARBA00006594"/>
    </source>
</evidence>
<dbReference type="InterPro" id="IPR050953">
    <property type="entry name" value="N4_N6_ade-DNA_methylase"/>
</dbReference>
<comment type="caution">
    <text evidence="8">The sequence shown here is derived from an EMBL/GenBank/DDBJ whole genome shotgun (WGS) entry which is preliminary data.</text>
</comment>
<dbReference type="PRINTS" id="PR00507">
    <property type="entry name" value="N12N6MTFRASE"/>
</dbReference>
<dbReference type="InterPro" id="IPR003356">
    <property type="entry name" value="DNA_methylase_A-5"/>
</dbReference>
<dbReference type="EMBL" id="JTDN01000002">
    <property type="protein sequence ID" value="KHL24991.1"/>
    <property type="molecule type" value="Genomic_DNA"/>
</dbReference>
<proteinExistence type="inferred from homology"/>
<keyword evidence="9" id="KW-1185">Reference proteome</keyword>
<dbReference type="RefSeq" id="WP_039097461.1">
    <property type="nucleotide sequence ID" value="NZ_JTDN01000002.1"/>
</dbReference>
<dbReference type="PANTHER" id="PTHR33841:SF1">
    <property type="entry name" value="DNA METHYLTRANSFERASE A"/>
    <property type="match status" value="1"/>
</dbReference>
<evidence type="ECO:0000259" key="7">
    <source>
        <dbReference type="Pfam" id="PF18135"/>
    </source>
</evidence>
<name>A0A0B2BZ64_9SPHN</name>
<dbReference type="GO" id="GO:0004386">
    <property type="term" value="F:helicase activity"/>
    <property type="evidence" value="ECO:0007669"/>
    <property type="project" value="UniProtKB-KW"/>
</dbReference>
<dbReference type="Pfam" id="PF02384">
    <property type="entry name" value="N6_Mtase"/>
    <property type="match status" value="1"/>
</dbReference>
<keyword evidence="8" id="KW-0067">ATP-binding</keyword>
<keyword evidence="8" id="KW-0347">Helicase</keyword>
<evidence type="ECO:0000256" key="4">
    <source>
        <dbReference type="ARBA" id="ARBA00022679"/>
    </source>
</evidence>